<evidence type="ECO:0000256" key="2">
    <source>
        <dbReference type="ARBA" id="ARBA00011062"/>
    </source>
</evidence>
<dbReference type="PANTHER" id="PTHR30457">
    <property type="entry name" value="5'-NUCLEOTIDASE SURE"/>
    <property type="match status" value="1"/>
</dbReference>
<evidence type="ECO:0000256" key="4">
    <source>
        <dbReference type="ARBA" id="ARBA00022723"/>
    </source>
</evidence>
<evidence type="ECO:0000313" key="9">
    <source>
        <dbReference type="Proteomes" id="UP001484535"/>
    </source>
</evidence>
<dbReference type="PANTHER" id="PTHR30457:SF0">
    <property type="entry name" value="PHOSPHATASE, PUTATIVE (AFU_ORTHOLOGUE AFUA_4G01070)-RELATED"/>
    <property type="match status" value="1"/>
</dbReference>
<keyword evidence="6" id="KW-0732">Signal</keyword>
<sequence>MRIASFLVAAALVAAPAAAEARNIVVSNDDGLTSNVLALYHALKEAGHDVIVSVPCRNQSGQGAALQIGTPLTPLVEPCLNDAAKAGDPAAGPMTREGLPAGDFFYVDGTPIMALAYGLDVAGKSRWNGAPDLVLSGPNEGQNVGAIAISSGTVSNAQFAALRGLPAIALSAGSNTEGADLANPISPEVAALSVELVAALAEKAGDGPLLPQNIALNVNFPDQPAGAAWRATRMGTYNTYAIGFTANMAEDATPAMRAMAEARGLQLPQLPGLSFDITAATPTPGEESDEAYVYRTAIAVSPMQAGYAGDAGAEAMTAWQIGDLTAD</sequence>
<comment type="caution">
    <text evidence="8">The sequence shown here is derived from an EMBL/GenBank/DDBJ whole genome shotgun (WGS) entry which is preliminary data.</text>
</comment>
<feature type="signal peptide" evidence="6">
    <location>
        <begin position="1"/>
        <end position="19"/>
    </location>
</feature>
<evidence type="ECO:0000256" key="5">
    <source>
        <dbReference type="ARBA" id="ARBA00022801"/>
    </source>
</evidence>
<keyword evidence="4" id="KW-0479">Metal-binding</keyword>
<gene>
    <name evidence="8" type="ORF">ABDJ38_14060</name>
</gene>
<dbReference type="InterPro" id="IPR030048">
    <property type="entry name" value="SurE"/>
</dbReference>
<feature type="chain" id="PRO_5045688537" description="5'-nucleotidase" evidence="6">
    <location>
        <begin position="20"/>
        <end position="327"/>
    </location>
</feature>
<evidence type="ECO:0000256" key="1">
    <source>
        <dbReference type="ARBA" id="ARBA00000815"/>
    </source>
</evidence>
<proteinExistence type="inferred from homology"/>
<accession>A0ABV0CZK8</accession>
<evidence type="ECO:0000313" key="8">
    <source>
        <dbReference type="EMBL" id="MEN7538302.1"/>
    </source>
</evidence>
<dbReference type="EC" id="3.1.3.5" evidence="3"/>
<comment type="similarity">
    <text evidence="2">Belongs to the SurE nucleotidase family.</text>
</comment>
<comment type="catalytic activity">
    <reaction evidence="1">
        <text>a ribonucleoside 5'-phosphate + H2O = a ribonucleoside + phosphate</text>
        <dbReference type="Rhea" id="RHEA:12484"/>
        <dbReference type="ChEBI" id="CHEBI:15377"/>
        <dbReference type="ChEBI" id="CHEBI:18254"/>
        <dbReference type="ChEBI" id="CHEBI:43474"/>
        <dbReference type="ChEBI" id="CHEBI:58043"/>
        <dbReference type="EC" id="3.1.3.5"/>
    </reaction>
</comment>
<evidence type="ECO:0000259" key="7">
    <source>
        <dbReference type="Pfam" id="PF01975"/>
    </source>
</evidence>
<keyword evidence="5 8" id="KW-0378">Hydrolase</keyword>
<dbReference type="SUPFAM" id="SSF64167">
    <property type="entry name" value="SurE-like"/>
    <property type="match status" value="1"/>
</dbReference>
<dbReference type="Gene3D" id="3.40.1210.10">
    <property type="entry name" value="Survival protein SurE-like phosphatase/nucleotidase"/>
    <property type="match status" value="1"/>
</dbReference>
<dbReference type="EMBL" id="JBDLBR010000005">
    <property type="protein sequence ID" value="MEN7538302.1"/>
    <property type="molecule type" value="Genomic_DNA"/>
</dbReference>
<dbReference type="GO" id="GO:0008253">
    <property type="term" value="F:5'-nucleotidase activity"/>
    <property type="evidence" value="ECO:0007669"/>
    <property type="project" value="UniProtKB-EC"/>
</dbReference>
<evidence type="ECO:0000256" key="6">
    <source>
        <dbReference type="SAM" id="SignalP"/>
    </source>
</evidence>
<protein>
    <recommendedName>
        <fullName evidence="3">5'-nucleotidase</fullName>
        <ecNumber evidence="3">3.1.3.5</ecNumber>
    </recommendedName>
</protein>
<name>A0ABV0CZK8_9SPHN</name>
<feature type="domain" description="Survival protein SurE-like phosphatase/nucleotidase" evidence="7">
    <location>
        <begin position="24"/>
        <end position="237"/>
    </location>
</feature>
<dbReference type="Pfam" id="PF01975">
    <property type="entry name" value="SurE"/>
    <property type="match status" value="1"/>
</dbReference>
<evidence type="ECO:0000256" key="3">
    <source>
        <dbReference type="ARBA" id="ARBA00012643"/>
    </source>
</evidence>
<dbReference type="Proteomes" id="UP001484535">
    <property type="component" value="Unassembled WGS sequence"/>
</dbReference>
<dbReference type="InterPro" id="IPR002828">
    <property type="entry name" value="SurE-like_Pase/nucleotidase"/>
</dbReference>
<organism evidence="8 9">
    <name type="scientific">Aurantiacibacter flavus</name>
    <dbReference type="NCBI Taxonomy" id="3145232"/>
    <lineage>
        <taxon>Bacteria</taxon>
        <taxon>Pseudomonadati</taxon>
        <taxon>Pseudomonadota</taxon>
        <taxon>Alphaproteobacteria</taxon>
        <taxon>Sphingomonadales</taxon>
        <taxon>Erythrobacteraceae</taxon>
        <taxon>Aurantiacibacter</taxon>
    </lineage>
</organism>
<dbReference type="InterPro" id="IPR036523">
    <property type="entry name" value="SurE-like_sf"/>
</dbReference>
<keyword evidence="9" id="KW-1185">Reference proteome</keyword>
<dbReference type="RefSeq" id="WP_346785760.1">
    <property type="nucleotide sequence ID" value="NZ_JBDLBR010000005.1"/>
</dbReference>
<reference evidence="8 9" key="1">
    <citation type="submission" date="2024-05" db="EMBL/GenBank/DDBJ databases">
        <authorList>
            <person name="Park S."/>
        </authorList>
    </citation>
    <scope>NUCLEOTIDE SEQUENCE [LARGE SCALE GENOMIC DNA]</scope>
    <source>
        <strain evidence="8 9">DGU5</strain>
    </source>
</reference>